<evidence type="ECO:0000256" key="1">
    <source>
        <dbReference type="SAM" id="MobiDB-lite"/>
    </source>
</evidence>
<accession>A0AAN6SES9</accession>
<reference evidence="2" key="2">
    <citation type="submission" date="2023-06" db="EMBL/GenBank/DDBJ databases">
        <authorList>
            <consortium name="Lawrence Berkeley National Laboratory"/>
            <person name="Mondo S.J."/>
            <person name="Hensen N."/>
            <person name="Bonometti L."/>
            <person name="Westerberg I."/>
            <person name="Brannstrom I.O."/>
            <person name="Guillou S."/>
            <person name="Cros-Aarteil S."/>
            <person name="Calhoun S."/>
            <person name="Haridas S."/>
            <person name="Kuo A."/>
            <person name="Pangilinan J."/>
            <person name="Riley R."/>
            <person name="Labutti K."/>
            <person name="Andreopoulos B."/>
            <person name="Lipzen A."/>
            <person name="Chen C."/>
            <person name="Yanf M."/>
            <person name="Daum C."/>
            <person name="Ng V."/>
            <person name="Clum A."/>
            <person name="Steindorff A."/>
            <person name="Ohm R."/>
            <person name="Martin F."/>
            <person name="Silar P."/>
            <person name="Natvig D."/>
            <person name="Lalanne C."/>
            <person name="Gautier V."/>
            <person name="Ament-Velasquez S.L."/>
            <person name="Kruys A."/>
            <person name="Hutchinson M.I."/>
            <person name="Powell A.J."/>
            <person name="Barry K."/>
            <person name="Miller A.N."/>
            <person name="Grigoriev I.V."/>
            <person name="Debuchy R."/>
            <person name="Gladieux P."/>
            <person name="Thoren M.H."/>
            <person name="Johannesson H."/>
        </authorList>
    </citation>
    <scope>NUCLEOTIDE SEQUENCE</scope>
    <source>
        <strain evidence="2">CBS 626.80</strain>
    </source>
</reference>
<reference evidence="2" key="1">
    <citation type="journal article" date="2023" name="Mol. Phylogenet. Evol.">
        <title>Genome-scale phylogeny and comparative genomics of the fungal order Sordariales.</title>
        <authorList>
            <person name="Hensen N."/>
            <person name="Bonometti L."/>
            <person name="Westerberg I."/>
            <person name="Brannstrom I.O."/>
            <person name="Guillou S."/>
            <person name="Cros-Aarteil S."/>
            <person name="Calhoun S."/>
            <person name="Haridas S."/>
            <person name="Kuo A."/>
            <person name="Mondo S."/>
            <person name="Pangilinan J."/>
            <person name="Riley R."/>
            <person name="LaButti K."/>
            <person name="Andreopoulos B."/>
            <person name="Lipzen A."/>
            <person name="Chen C."/>
            <person name="Yan M."/>
            <person name="Daum C."/>
            <person name="Ng V."/>
            <person name="Clum A."/>
            <person name="Steindorff A."/>
            <person name="Ohm R.A."/>
            <person name="Martin F."/>
            <person name="Silar P."/>
            <person name="Natvig D.O."/>
            <person name="Lalanne C."/>
            <person name="Gautier V."/>
            <person name="Ament-Velasquez S.L."/>
            <person name="Kruys A."/>
            <person name="Hutchinson M.I."/>
            <person name="Powell A.J."/>
            <person name="Barry K."/>
            <person name="Miller A.N."/>
            <person name="Grigoriev I.V."/>
            <person name="Debuchy R."/>
            <person name="Gladieux P."/>
            <person name="Hiltunen Thoren M."/>
            <person name="Johannesson H."/>
        </authorList>
    </citation>
    <scope>NUCLEOTIDE SEQUENCE</scope>
    <source>
        <strain evidence="2">CBS 626.80</strain>
    </source>
</reference>
<sequence>MRKSGEIHQQKARWMVSFTQSQAHHQPRAVLVGPGQRSGLNRPKQARKGGLSRDKVSTAATANRANRQPLKLALWNRRLDQGRHELMVFGHGKSKPAGAGSR</sequence>
<proteinExistence type="predicted"/>
<dbReference type="Proteomes" id="UP001303222">
    <property type="component" value="Unassembled WGS sequence"/>
</dbReference>
<protein>
    <submittedName>
        <fullName evidence="2">Uncharacterized protein</fullName>
    </submittedName>
</protein>
<keyword evidence="3" id="KW-1185">Reference proteome</keyword>
<comment type="caution">
    <text evidence="2">The sequence shown here is derived from an EMBL/GenBank/DDBJ whole genome shotgun (WGS) entry which is preliminary data.</text>
</comment>
<evidence type="ECO:0000313" key="2">
    <source>
        <dbReference type="EMBL" id="KAK3951005.1"/>
    </source>
</evidence>
<organism evidence="2 3">
    <name type="scientific">Pseudoneurospora amorphoporcata</name>
    <dbReference type="NCBI Taxonomy" id="241081"/>
    <lineage>
        <taxon>Eukaryota</taxon>
        <taxon>Fungi</taxon>
        <taxon>Dikarya</taxon>
        <taxon>Ascomycota</taxon>
        <taxon>Pezizomycotina</taxon>
        <taxon>Sordariomycetes</taxon>
        <taxon>Sordariomycetidae</taxon>
        <taxon>Sordariales</taxon>
        <taxon>Sordariaceae</taxon>
        <taxon>Pseudoneurospora</taxon>
    </lineage>
</organism>
<dbReference type="EMBL" id="MU859160">
    <property type="protein sequence ID" value="KAK3951005.1"/>
    <property type="molecule type" value="Genomic_DNA"/>
</dbReference>
<feature type="region of interest" description="Disordered" evidence="1">
    <location>
        <begin position="20"/>
        <end position="65"/>
    </location>
</feature>
<dbReference type="AlphaFoldDB" id="A0AAN6SES9"/>
<gene>
    <name evidence="2" type="ORF">QBC32DRAFT_345097</name>
</gene>
<name>A0AAN6SES9_9PEZI</name>
<evidence type="ECO:0000313" key="3">
    <source>
        <dbReference type="Proteomes" id="UP001303222"/>
    </source>
</evidence>